<dbReference type="InterPro" id="IPR029062">
    <property type="entry name" value="Class_I_gatase-like"/>
</dbReference>
<dbReference type="GO" id="GO:0005737">
    <property type="term" value="C:cytoplasm"/>
    <property type="evidence" value="ECO:0007669"/>
    <property type="project" value="UniProtKB-SubCell"/>
</dbReference>
<dbReference type="EC" id="6.3.5.3" evidence="8"/>
<dbReference type="AlphaFoldDB" id="A0A318LXX0"/>
<dbReference type="OrthoDB" id="9804441at2"/>
<comment type="caution">
    <text evidence="9">The sequence shown here is derived from an EMBL/GenBank/DDBJ whole genome shotgun (WGS) entry which is preliminary data.</text>
</comment>
<keyword evidence="7 8" id="KW-0315">Glutamine amidotransferase</keyword>
<dbReference type="Pfam" id="PF13507">
    <property type="entry name" value="GATase_5"/>
    <property type="match status" value="1"/>
</dbReference>
<dbReference type="PANTHER" id="PTHR47552:SF1">
    <property type="entry name" value="PHOSPHORIBOSYLFORMYLGLYCINAMIDINE SYNTHASE SUBUNIT PURQ"/>
    <property type="match status" value="1"/>
</dbReference>
<evidence type="ECO:0000256" key="8">
    <source>
        <dbReference type="HAMAP-Rule" id="MF_00421"/>
    </source>
</evidence>
<dbReference type="Proteomes" id="UP000247892">
    <property type="component" value="Unassembled WGS sequence"/>
</dbReference>
<comment type="subunit">
    <text evidence="8">Part of the FGAM synthase complex composed of 1 PurL, 1 PurQ and 2 PurS subunits.</text>
</comment>
<evidence type="ECO:0000256" key="4">
    <source>
        <dbReference type="ARBA" id="ARBA00022755"/>
    </source>
</evidence>
<dbReference type="UniPathway" id="UPA00074">
    <property type="reaction ID" value="UER00128"/>
</dbReference>
<dbReference type="NCBIfam" id="TIGR01737">
    <property type="entry name" value="FGAM_synth_I"/>
    <property type="match status" value="1"/>
</dbReference>
<dbReference type="GO" id="GO:0004359">
    <property type="term" value="F:glutaminase activity"/>
    <property type="evidence" value="ECO:0007669"/>
    <property type="project" value="UniProtKB-EC"/>
</dbReference>
<keyword evidence="10" id="KW-1185">Reference proteome</keyword>
<accession>A0A318LXX0</accession>
<comment type="pathway">
    <text evidence="8">Purine metabolism; IMP biosynthesis via de novo pathway; 5-amino-1-(5-phospho-D-ribosyl)imidazole from N(2)-formyl-N(1)-(5-phospho-D-ribosyl)glycinamide: step 1/2.</text>
</comment>
<dbReference type="RefSeq" id="WP_110334048.1">
    <property type="nucleotide sequence ID" value="NZ_JBHVKT010000060.1"/>
</dbReference>
<keyword evidence="3 8" id="KW-0547">Nucleotide-binding</keyword>
<dbReference type="GO" id="GO:0004642">
    <property type="term" value="F:phosphoribosylformylglycinamidine synthase activity"/>
    <property type="evidence" value="ECO:0007669"/>
    <property type="project" value="UniProtKB-UniRule"/>
</dbReference>
<dbReference type="HAMAP" id="MF_00421">
    <property type="entry name" value="PurQ"/>
    <property type="match status" value="1"/>
</dbReference>
<protein>
    <recommendedName>
        <fullName evidence="8">Phosphoribosylformylglycinamidine synthase subunit PurQ</fullName>
        <shortName evidence="8">FGAM synthase</shortName>
        <ecNumber evidence="8">6.3.5.3</ecNumber>
    </recommendedName>
    <alternativeName>
        <fullName evidence="8">Formylglycinamide ribonucleotide amidotransferase subunit I</fullName>
        <shortName evidence="8">FGAR amidotransferase I</shortName>
        <shortName evidence="8">FGAR-AT I</shortName>
    </alternativeName>
    <alternativeName>
        <fullName evidence="8">Glutaminase PurQ</fullName>
        <ecNumber evidence="8">3.5.1.2</ecNumber>
    </alternativeName>
    <alternativeName>
        <fullName evidence="8">Phosphoribosylformylglycinamidine synthase subunit I</fullName>
    </alternativeName>
</protein>
<dbReference type="NCBIfam" id="NF002957">
    <property type="entry name" value="PRK03619.1"/>
    <property type="match status" value="1"/>
</dbReference>
<sequence length="229" mass="24218">MSPRIGVITFPGTLDDVDAARAVRYADAEAVSLWHADADLKGVDAVIVPGGFSYGDYLRCGAIARFAPVMTSVVEAAAKGMPVLGICNGFQILCEAGLLPGALVRNEKLHFVCRDQWLRVENNATAWSTRYDQGAEVLIPLKSGEGGYMASQETLDRLEGEGRVVFRYVGGNPNGSRNDIAGIASENGRVVGLMPHPEHAIDALTGPSDDGLGVFFSALDALKPLATTA</sequence>
<evidence type="ECO:0000256" key="5">
    <source>
        <dbReference type="ARBA" id="ARBA00022801"/>
    </source>
</evidence>
<evidence type="ECO:0000256" key="2">
    <source>
        <dbReference type="ARBA" id="ARBA00022598"/>
    </source>
</evidence>
<dbReference type="SMART" id="SM01211">
    <property type="entry name" value="GATase_5"/>
    <property type="match status" value="1"/>
</dbReference>
<evidence type="ECO:0000256" key="6">
    <source>
        <dbReference type="ARBA" id="ARBA00022840"/>
    </source>
</evidence>
<dbReference type="PIRSF" id="PIRSF001586">
    <property type="entry name" value="FGAM_synth_I"/>
    <property type="match status" value="1"/>
</dbReference>
<dbReference type="PANTHER" id="PTHR47552">
    <property type="entry name" value="PHOSPHORIBOSYLFORMYLGLYCINAMIDINE SYNTHASE SUBUNIT PURQ"/>
    <property type="match status" value="1"/>
</dbReference>
<comment type="subcellular location">
    <subcellularLocation>
        <location evidence="8">Cytoplasm</location>
    </subcellularLocation>
</comment>
<dbReference type="InterPro" id="IPR010075">
    <property type="entry name" value="PRibForGlyAmidine_synth_PurQ"/>
</dbReference>
<comment type="catalytic activity">
    <reaction evidence="8">
        <text>L-glutamine + H2O = L-glutamate + NH4(+)</text>
        <dbReference type="Rhea" id="RHEA:15889"/>
        <dbReference type="ChEBI" id="CHEBI:15377"/>
        <dbReference type="ChEBI" id="CHEBI:28938"/>
        <dbReference type="ChEBI" id="CHEBI:29985"/>
        <dbReference type="ChEBI" id="CHEBI:58359"/>
        <dbReference type="EC" id="3.5.1.2"/>
    </reaction>
</comment>
<organism evidence="9 10">
    <name type="scientific">Prauserella flavalba</name>
    <dbReference type="NCBI Taxonomy" id="1477506"/>
    <lineage>
        <taxon>Bacteria</taxon>
        <taxon>Bacillati</taxon>
        <taxon>Actinomycetota</taxon>
        <taxon>Actinomycetes</taxon>
        <taxon>Pseudonocardiales</taxon>
        <taxon>Pseudonocardiaceae</taxon>
        <taxon>Prauserella</taxon>
    </lineage>
</organism>
<feature type="active site" description="Nucleophile" evidence="8">
    <location>
        <position position="87"/>
    </location>
</feature>
<keyword evidence="5 8" id="KW-0378">Hydrolase</keyword>
<dbReference type="CDD" id="cd01740">
    <property type="entry name" value="GATase1_FGAR_AT"/>
    <property type="match status" value="1"/>
</dbReference>
<dbReference type="GO" id="GO:0006189">
    <property type="term" value="P:'de novo' IMP biosynthetic process"/>
    <property type="evidence" value="ECO:0007669"/>
    <property type="project" value="UniProtKB-UniRule"/>
</dbReference>
<dbReference type="EMBL" id="MASU01000001">
    <property type="protein sequence ID" value="PXY38315.1"/>
    <property type="molecule type" value="Genomic_DNA"/>
</dbReference>
<reference evidence="9 10" key="1">
    <citation type="submission" date="2016-07" db="EMBL/GenBank/DDBJ databases">
        <title>Draft genome sequence of Prauserella sp. YIM 121212, isolated from alkaline soil.</title>
        <authorList>
            <person name="Ruckert C."/>
            <person name="Albersmeier A."/>
            <person name="Jiang C.-L."/>
            <person name="Jiang Y."/>
            <person name="Kalinowski J."/>
            <person name="Schneider O."/>
            <person name="Winkler A."/>
            <person name="Zotchev S.B."/>
        </authorList>
    </citation>
    <scope>NUCLEOTIDE SEQUENCE [LARGE SCALE GENOMIC DNA]</scope>
    <source>
        <strain evidence="9 10">YIM 121212</strain>
    </source>
</reference>
<dbReference type="GO" id="GO:0005524">
    <property type="term" value="F:ATP binding"/>
    <property type="evidence" value="ECO:0007669"/>
    <property type="project" value="UniProtKB-KW"/>
</dbReference>
<evidence type="ECO:0000256" key="1">
    <source>
        <dbReference type="ARBA" id="ARBA00022490"/>
    </source>
</evidence>
<keyword evidence="6 8" id="KW-0067">ATP-binding</keyword>
<keyword evidence="2 8" id="KW-0436">Ligase</keyword>
<proteinExistence type="inferred from homology"/>
<keyword evidence="4 8" id="KW-0658">Purine biosynthesis</keyword>
<feature type="active site" evidence="8">
    <location>
        <position position="198"/>
    </location>
</feature>
<dbReference type="EC" id="3.5.1.2" evidence="8"/>
<evidence type="ECO:0000313" key="10">
    <source>
        <dbReference type="Proteomes" id="UP000247892"/>
    </source>
</evidence>
<dbReference type="PROSITE" id="PS51273">
    <property type="entry name" value="GATASE_TYPE_1"/>
    <property type="match status" value="1"/>
</dbReference>
<evidence type="ECO:0000256" key="7">
    <source>
        <dbReference type="ARBA" id="ARBA00022962"/>
    </source>
</evidence>
<feature type="active site" evidence="8">
    <location>
        <position position="196"/>
    </location>
</feature>
<evidence type="ECO:0000256" key="3">
    <source>
        <dbReference type="ARBA" id="ARBA00022741"/>
    </source>
</evidence>
<evidence type="ECO:0000313" key="9">
    <source>
        <dbReference type="EMBL" id="PXY38315.1"/>
    </source>
</evidence>
<comment type="catalytic activity">
    <reaction evidence="8">
        <text>N(2)-formyl-N(1)-(5-phospho-beta-D-ribosyl)glycinamide + L-glutamine + ATP + H2O = 2-formamido-N(1)-(5-O-phospho-beta-D-ribosyl)acetamidine + L-glutamate + ADP + phosphate + H(+)</text>
        <dbReference type="Rhea" id="RHEA:17129"/>
        <dbReference type="ChEBI" id="CHEBI:15377"/>
        <dbReference type="ChEBI" id="CHEBI:15378"/>
        <dbReference type="ChEBI" id="CHEBI:29985"/>
        <dbReference type="ChEBI" id="CHEBI:30616"/>
        <dbReference type="ChEBI" id="CHEBI:43474"/>
        <dbReference type="ChEBI" id="CHEBI:58359"/>
        <dbReference type="ChEBI" id="CHEBI:147286"/>
        <dbReference type="ChEBI" id="CHEBI:147287"/>
        <dbReference type="ChEBI" id="CHEBI:456216"/>
        <dbReference type="EC" id="6.3.5.3"/>
    </reaction>
</comment>
<gene>
    <name evidence="8" type="primary">purQ</name>
    <name evidence="9" type="ORF">BA062_00705</name>
</gene>
<comment type="function">
    <text evidence="8">Part of the phosphoribosylformylglycinamidine synthase complex involved in the purines biosynthetic pathway. Catalyzes the ATP-dependent conversion of formylglycinamide ribonucleotide (FGAR) and glutamine to yield formylglycinamidine ribonucleotide (FGAM) and glutamate. The FGAM synthase complex is composed of three subunits. PurQ produces an ammonia molecule by converting glutamine to glutamate. PurL transfers the ammonia molecule to FGAR to form FGAM in an ATP-dependent manner. PurS interacts with PurQ and PurL and is thought to assist in the transfer of the ammonia molecule from PurQ to PurL.</text>
</comment>
<keyword evidence="1 8" id="KW-0963">Cytoplasm</keyword>
<dbReference type="Gene3D" id="3.40.50.880">
    <property type="match status" value="1"/>
</dbReference>
<dbReference type="SUPFAM" id="SSF52317">
    <property type="entry name" value="Class I glutamine amidotransferase-like"/>
    <property type="match status" value="1"/>
</dbReference>
<dbReference type="FunFam" id="3.40.50.880:FF:000019">
    <property type="entry name" value="Phosphoribosylformylglycinamidine synthase subunit PurQ"/>
    <property type="match status" value="1"/>
</dbReference>
<name>A0A318LXX0_9PSEU</name>